<feature type="domain" description="Tyrosine specific protein phosphatases" evidence="2">
    <location>
        <begin position="1"/>
        <end position="52"/>
    </location>
</feature>
<dbReference type="Pfam" id="PF00102">
    <property type="entry name" value="Y_phosphatase"/>
    <property type="match status" value="1"/>
</dbReference>
<dbReference type="OrthoDB" id="5843582at2759"/>
<protein>
    <submittedName>
        <fullName evidence="5">Tyrosine-protein phosphatase domain-containing protein</fullName>
    </submittedName>
</protein>
<dbReference type="InterPro" id="IPR000242">
    <property type="entry name" value="PTP_cat"/>
</dbReference>
<dbReference type="SUPFAM" id="SSF52799">
    <property type="entry name" value="(Phosphotyrosine protein) phosphatases II"/>
    <property type="match status" value="1"/>
</dbReference>
<dbReference type="Proteomes" id="UP000271098">
    <property type="component" value="Unassembled WGS sequence"/>
</dbReference>
<dbReference type="Gene3D" id="3.90.190.10">
    <property type="entry name" value="Protein tyrosine phosphatase superfamily"/>
    <property type="match status" value="1"/>
</dbReference>
<name>A0A183DS10_9BILA</name>
<dbReference type="GO" id="GO:0004725">
    <property type="term" value="F:protein tyrosine phosphatase activity"/>
    <property type="evidence" value="ECO:0007669"/>
    <property type="project" value="InterPro"/>
</dbReference>
<evidence type="ECO:0000259" key="2">
    <source>
        <dbReference type="PROSITE" id="PS50056"/>
    </source>
</evidence>
<dbReference type="EMBL" id="UYRT01078599">
    <property type="protein sequence ID" value="VDN18858.1"/>
    <property type="molecule type" value="Genomic_DNA"/>
</dbReference>
<evidence type="ECO:0000313" key="5">
    <source>
        <dbReference type="WBParaSite" id="GPUH_0001151501-mRNA-1"/>
    </source>
</evidence>
<dbReference type="AlphaFoldDB" id="A0A183DS10"/>
<proteinExistence type="predicted"/>
<gene>
    <name evidence="3" type="ORF">GPUH_LOCUS11501</name>
</gene>
<dbReference type="PROSITE" id="PS50056">
    <property type="entry name" value="TYR_PHOSPHATASE_2"/>
    <property type="match status" value="1"/>
</dbReference>
<reference evidence="5" key="1">
    <citation type="submission" date="2016-06" db="UniProtKB">
        <authorList>
            <consortium name="WormBaseParasite"/>
        </authorList>
    </citation>
    <scope>IDENTIFICATION</scope>
</reference>
<dbReference type="WBParaSite" id="GPUH_0001151501-mRNA-1">
    <property type="protein sequence ID" value="GPUH_0001151501-mRNA-1"/>
    <property type="gene ID" value="GPUH_0001151501"/>
</dbReference>
<dbReference type="InterPro" id="IPR029021">
    <property type="entry name" value="Prot-tyrosine_phosphatase-like"/>
</dbReference>
<evidence type="ECO:0000313" key="3">
    <source>
        <dbReference type="EMBL" id="VDN18858.1"/>
    </source>
</evidence>
<dbReference type="PROSITE" id="PS50055">
    <property type="entry name" value="TYR_PHOSPHATASE_PTP"/>
    <property type="match status" value="1"/>
</dbReference>
<feature type="domain" description="Tyrosine-protein phosphatase" evidence="1">
    <location>
        <begin position="1"/>
        <end position="61"/>
    </location>
</feature>
<accession>A0A183DS10</accession>
<organism evidence="5">
    <name type="scientific">Gongylonema pulchrum</name>
    <dbReference type="NCBI Taxonomy" id="637853"/>
    <lineage>
        <taxon>Eukaryota</taxon>
        <taxon>Metazoa</taxon>
        <taxon>Ecdysozoa</taxon>
        <taxon>Nematoda</taxon>
        <taxon>Chromadorea</taxon>
        <taxon>Rhabditida</taxon>
        <taxon>Spirurina</taxon>
        <taxon>Spiruromorpha</taxon>
        <taxon>Spiruroidea</taxon>
        <taxon>Gongylonematidae</taxon>
        <taxon>Gongylonema</taxon>
    </lineage>
</organism>
<dbReference type="InterPro" id="IPR000387">
    <property type="entry name" value="Tyr_Pase_dom"/>
</dbReference>
<reference evidence="3 4" key="2">
    <citation type="submission" date="2018-11" db="EMBL/GenBank/DDBJ databases">
        <authorList>
            <consortium name="Pathogen Informatics"/>
        </authorList>
    </citation>
    <scope>NUCLEOTIDE SEQUENCE [LARGE SCALE GENOMIC DNA]</scope>
</reference>
<keyword evidence="4" id="KW-1185">Reference proteome</keyword>
<evidence type="ECO:0000313" key="4">
    <source>
        <dbReference type="Proteomes" id="UP000271098"/>
    </source>
</evidence>
<evidence type="ECO:0000259" key="1">
    <source>
        <dbReference type="PROSITE" id="PS50055"/>
    </source>
</evidence>
<sequence>MCPTGIHRAGTLAVLDIVLDRVDAEKKVGLSETVSIIRKQRYGCVASFQHYLHLLELIQHYIVSSGLVDVSQIGRLSSS</sequence>